<dbReference type="Gene3D" id="2.30.29.30">
    <property type="entry name" value="Pleckstrin-homology domain (PH domain)/Phosphotyrosine-binding domain (PTB)"/>
    <property type="match status" value="1"/>
</dbReference>
<dbReference type="InterPro" id="IPR001849">
    <property type="entry name" value="PH_domain"/>
</dbReference>
<feature type="domain" description="PH" evidence="1">
    <location>
        <begin position="1"/>
        <end position="52"/>
    </location>
</feature>
<dbReference type="GO" id="GO:0000915">
    <property type="term" value="P:actomyosin contractile ring assembly"/>
    <property type="evidence" value="ECO:0007669"/>
    <property type="project" value="EnsemblMetazoa"/>
</dbReference>
<reference evidence="2 3" key="1">
    <citation type="journal article" date="2007" name="Nature">
        <title>Evolution of genes and genomes on the Drosophila phylogeny.</title>
        <authorList>
            <consortium name="Drosophila 12 Genomes Consortium"/>
            <person name="Clark A.G."/>
            <person name="Eisen M.B."/>
            <person name="Smith D.R."/>
            <person name="Bergman C.M."/>
            <person name="Oliver B."/>
            <person name="Markow T.A."/>
            <person name="Kaufman T.C."/>
            <person name="Kellis M."/>
            <person name="Gelbart W."/>
            <person name="Iyer V.N."/>
            <person name="Pollard D.A."/>
            <person name="Sackton T.B."/>
            <person name="Larracuente A.M."/>
            <person name="Singh N.D."/>
            <person name="Abad J.P."/>
            <person name="Abt D.N."/>
            <person name="Adryan B."/>
            <person name="Aguade M."/>
            <person name="Akashi H."/>
            <person name="Anderson W.W."/>
            <person name="Aquadro C.F."/>
            <person name="Ardell D.H."/>
            <person name="Arguello R."/>
            <person name="Artieri C.G."/>
            <person name="Barbash D.A."/>
            <person name="Barker D."/>
            <person name="Barsanti P."/>
            <person name="Batterham P."/>
            <person name="Batzoglou S."/>
            <person name="Begun D."/>
            <person name="Bhutkar A."/>
            <person name="Blanco E."/>
            <person name="Bosak S.A."/>
            <person name="Bradley R.K."/>
            <person name="Brand A.D."/>
            <person name="Brent M.R."/>
            <person name="Brooks A.N."/>
            <person name="Brown R.H."/>
            <person name="Butlin R.K."/>
            <person name="Caggese C."/>
            <person name="Calvi B.R."/>
            <person name="Bernardo de Carvalho A."/>
            <person name="Caspi A."/>
            <person name="Castrezana S."/>
            <person name="Celniker S.E."/>
            <person name="Chang J.L."/>
            <person name="Chapple C."/>
            <person name="Chatterji S."/>
            <person name="Chinwalla A."/>
            <person name="Civetta A."/>
            <person name="Clifton S.W."/>
            <person name="Comeron J.M."/>
            <person name="Costello J.C."/>
            <person name="Coyne J.A."/>
            <person name="Daub J."/>
            <person name="David R.G."/>
            <person name="Delcher A.L."/>
            <person name="Delehaunty K."/>
            <person name="Do C.B."/>
            <person name="Ebling H."/>
            <person name="Edwards K."/>
            <person name="Eickbush T."/>
            <person name="Evans J.D."/>
            <person name="Filipski A."/>
            <person name="Findeiss S."/>
            <person name="Freyhult E."/>
            <person name="Fulton L."/>
            <person name="Fulton R."/>
            <person name="Garcia A.C."/>
            <person name="Gardiner A."/>
            <person name="Garfield D.A."/>
            <person name="Garvin B.E."/>
            <person name="Gibson G."/>
            <person name="Gilbert D."/>
            <person name="Gnerre S."/>
            <person name="Godfrey J."/>
            <person name="Good R."/>
            <person name="Gotea V."/>
            <person name="Gravely B."/>
            <person name="Greenberg A.J."/>
            <person name="Griffiths-Jones S."/>
            <person name="Gross S."/>
            <person name="Guigo R."/>
            <person name="Gustafson E.A."/>
            <person name="Haerty W."/>
            <person name="Hahn M.W."/>
            <person name="Halligan D.L."/>
            <person name="Halpern A.L."/>
            <person name="Halter G.M."/>
            <person name="Han M.V."/>
            <person name="Heger A."/>
            <person name="Hillier L."/>
            <person name="Hinrichs A.S."/>
            <person name="Holmes I."/>
            <person name="Hoskins R.A."/>
            <person name="Hubisz M.J."/>
            <person name="Hultmark D."/>
            <person name="Huntley M.A."/>
            <person name="Jaffe D.B."/>
            <person name="Jagadeeshan S."/>
            <person name="Jeck W.R."/>
            <person name="Johnson J."/>
            <person name="Jones C.D."/>
            <person name="Jordan W.C."/>
            <person name="Karpen G.H."/>
            <person name="Kataoka E."/>
            <person name="Keightley P.D."/>
            <person name="Kheradpour P."/>
            <person name="Kirkness E.F."/>
            <person name="Koerich L.B."/>
            <person name="Kristiansen K."/>
            <person name="Kudrna D."/>
            <person name="Kulathinal R.J."/>
            <person name="Kumar S."/>
            <person name="Kwok R."/>
            <person name="Lander E."/>
            <person name="Langley C.H."/>
            <person name="Lapoint R."/>
            <person name="Lazzaro B.P."/>
            <person name="Lee S.J."/>
            <person name="Levesque L."/>
            <person name="Li R."/>
            <person name="Lin C.F."/>
            <person name="Lin M.F."/>
            <person name="Lindblad-Toh K."/>
            <person name="Llopart A."/>
            <person name="Long M."/>
            <person name="Low L."/>
            <person name="Lozovsky E."/>
            <person name="Lu J."/>
            <person name="Luo M."/>
            <person name="Machado C.A."/>
            <person name="Makalowski W."/>
            <person name="Marzo M."/>
            <person name="Matsuda M."/>
            <person name="Matzkin L."/>
            <person name="McAllister B."/>
            <person name="McBride C.S."/>
            <person name="McKernan B."/>
            <person name="McKernan K."/>
            <person name="Mendez-Lago M."/>
            <person name="Minx P."/>
            <person name="Mollenhauer M.U."/>
            <person name="Montooth K."/>
            <person name="Mount S.M."/>
            <person name="Mu X."/>
            <person name="Myers E."/>
            <person name="Negre B."/>
            <person name="Newfeld S."/>
            <person name="Nielsen R."/>
            <person name="Noor M.A."/>
            <person name="O'Grady P."/>
            <person name="Pachter L."/>
            <person name="Papaceit M."/>
            <person name="Parisi M.J."/>
            <person name="Parisi M."/>
            <person name="Parts L."/>
            <person name="Pedersen J.S."/>
            <person name="Pesole G."/>
            <person name="Phillippy A.M."/>
            <person name="Ponting C.P."/>
            <person name="Pop M."/>
            <person name="Porcelli D."/>
            <person name="Powell J.R."/>
            <person name="Prohaska S."/>
            <person name="Pruitt K."/>
            <person name="Puig M."/>
            <person name="Quesneville H."/>
            <person name="Ram K.R."/>
            <person name="Rand D."/>
            <person name="Rasmussen M.D."/>
            <person name="Reed L.K."/>
            <person name="Reenan R."/>
            <person name="Reily A."/>
            <person name="Remington K.A."/>
            <person name="Rieger T.T."/>
            <person name="Ritchie M.G."/>
            <person name="Robin C."/>
            <person name="Rogers Y.H."/>
            <person name="Rohde C."/>
            <person name="Rozas J."/>
            <person name="Rubenfield M.J."/>
            <person name="Ruiz A."/>
            <person name="Russo S."/>
            <person name="Salzberg S.L."/>
            <person name="Sanchez-Gracia A."/>
            <person name="Saranga D.J."/>
            <person name="Sato H."/>
            <person name="Schaeffer S.W."/>
            <person name="Schatz M.C."/>
            <person name="Schlenke T."/>
            <person name="Schwartz R."/>
            <person name="Segarra C."/>
            <person name="Singh R.S."/>
            <person name="Sirot L."/>
            <person name="Sirota M."/>
            <person name="Sisneros N.B."/>
            <person name="Smith C.D."/>
            <person name="Smith T.F."/>
            <person name="Spieth J."/>
            <person name="Stage D.E."/>
            <person name="Stark A."/>
            <person name="Stephan W."/>
            <person name="Strausberg R.L."/>
            <person name="Strempel S."/>
            <person name="Sturgill D."/>
            <person name="Sutton G."/>
            <person name="Sutton G.G."/>
            <person name="Tao W."/>
            <person name="Teichmann S."/>
            <person name="Tobari Y.N."/>
            <person name="Tomimura Y."/>
            <person name="Tsolas J.M."/>
            <person name="Valente V.L."/>
            <person name="Venter E."/>
            <person name="Venter J.C."/>
            <person name="Vicario S."/>
            <person name="Vieira F.G."/>
            <person name="Vilella A.J."/>
            <person name="Villasante A."/>
            <person name="Walenz B."/>
            <person name="Wang J."/>
            <person name="Wasserman M."/>
            <person name="Watts T."/>
            <person name="Wilson D."/>
            <person name="Wilson R.K."/>
            <person name="Wing R.A."/>
            <person name="Wolfner M.F."/>
            <person name="Wong A."/>
            <person name="Wong G.K."/>
            <person name="Wu C.I."/>
            <person name="Wu G."/>
            <person name="Yamamoto D."/>
            <person name="Yang H.P."/>
            <person name="Yang S.P."/>
            <person name="Yorke J.A."/>
            <person name="Yoshida K."/>
            <person name="Zdobnov E."/>
            <person name="Zhang P."/>
            <person name="Zhang Y."/>
            <person name="Zimin A.V."/>
            <person name="Baldwin J."/>
            <person name="Abdouelleil A."/>
            <person name="Abdulkadir J."/>
            <person name="Abebe A."/>
            <person name="Abera B."/>
            <person name="Abreu J."/>
            <person name="Acer S.C."/>
            <person name="Aftuck L."/>
            <person name="Alexander A."/>
            <person name="An P."/>
            <person name="Anderson E."/>
            <person name="Anderson S."/>
            <person name="Arachi H."/>
            <person name="Azer M."/>
            <person name="Bachantsang P."/>
            <person name="Barry A."/>
            <person name="Bayul T."/>
            <person name="Berlin A."/>
            <person name="Bessette D."/>
            <person name="Bloom T."/>
            <person name="Blye J."/>
            <person name="Boguslavskiy L."/>
            <person name="Bonnet C."/>
            <person name="Boukhgalter B."/>
            <person name="Bourzgui I."/>
            <person name="Brown A."/>
            <person name="Cahill P."/>
            <person name="Channer S."/>
            <person name="Cheshatsang Y."/>
            <person name="Chuda L."/>
            <person name="Citroen M."/>
            <person name="Collymore A."/>
            <person name="Cooke P."/>
            <person name="Costello M."/>
            <person name="D'Aco K."/>
            <person name="Daza R."/>
            <person name="De Haan G."/>
            <person name="DeGray S."/>
            <person name="DeMaso C."/>
            <person name="Dhargay N."/>
            <person name="Dooley K."/>
            <person name="Dooley E."/>
            <person name="Doricent M."/>
            <person name="Dorje P."/>
            <person name="Dorjee K."/>
            <person name="Dupes A."/>
            <person name="Elong R."/>
            <person name="Falk J."/>
            <person name="Farina A."/>
            <person name="Faro S."/>
            <person name="Ferguson D."/>
            <person name="Fisher S."/>
            <person name="Foley C.D."/>
            <person name="Franke A."/>
            <person name="Friedrich D."/>
            <person name="Gadbois L."/>
            <person name="Gearin G."/>
            <person name="Gearin C.R."/>
            <person name="Giannoukos G."/>
            <person name="Goode T."/>
            <person name="Graham J."/>
            <person name="Grandbois E."/>
            <person name="Grewal S."/>
            <person name="Gyaltsen K."/>
            <person name="Hafez N."/>
            <person name="Hagos B."/>
            <person name="Hall J."/>
            <person name="Henson C."/>
            <person name="Hollinger A."/>
            <person name="Honan T."/>
            <person name="Huard M.D."/>
            <person name="Hughes L."/>
            <person name="Hurhula B."/>
            <person name="Husby M.E."/>
            <person name="Kamat A."/>
            <person name="Kanga B."/>
            <person name="Kashin S."/>
            <person name="Khazanovich D."/>
            <person name="Kisner P."/>
            <person name="Lance K."/>
            <person name="Lara M."/>
            <person name="Lee W."/>
            <person name="Lennon N."/>
            <person name="Letendre F."/>
            <person name="LeVine R."/>
            <person name="Lipovsky A."/>
            <person name="Liu X."/>
            <person name="Liu J."/>
            <person name="Liu S."/>
            <person name="Lokyitsang T."/>
            <person name="Lokyitsang Y."/>
            <person name="Lubonja R."/>
            <person name="Lui A."/>
            <person name="MacDonald P."/>
            <person name="Magnisalis V."/>
            <person name="Maru K."/>
            <person name="Matthews C."/>
            <person name="McCusker W."/>
            <person name="McDonough S."/>
            <person name="Mehta T."/>
            <person name="Meldrim J."/>
            <person name="Meneus L."/>
            <person name="Mihai O."/>
            <person name="Mihalev A."/>
            <person name="Mihova T."/>
            <person name="Mittelman R."/>
            <person name="Mlenga V."/>
            <person name="Montmayeur A."/>
            <person name="Mulrain L."/>
            <person name="Navidi A."/>
            <person name="Naylor J."/>
            <person name="Negash T."/>
            <person name="Nguyen T."/>
            <person name="Nguyen N."/>
            <person name="Nicol R."/>
            <person name="Norbu C."/>
            <person name="Norbu N."/>
            <person name="Novod N."/>
            <person name="O'Neill B."/>
            <person name="Osman S."/>
            <person name="Markiewicz E."/>
            <person name="Oyono O.L."/>
            <person name="Patti C."/>
            <person name="Phunkhang P."/>
            <person name="Pierre F."/>
            <person name="Priest M."/>
            <person name="Raghuraman S."/>
            <person name="Rege F."/>
            <person name="Reyes R."/>
            <person name="Rise C."/>
            <person name="Rogov P."/>
            <person name="Ross K."/>
            <person name="Ryan E."/>
            <person name="Settipalli S."/>
            <person name="Shea T."/>
            <person name="Sherpa N."/>
            <person name="Shi L."/>
            <person name="Shih D."/>
            <person name="Sparrow T."/>
            <person name="Spaulding J."/>
            <person name="Stalker J."/>
            <person name="Stange-Thomann N."/>
            <person name="Stavropoulos S."/>
            <person name="Stone C."/>
            <person name="Strader C."/>
            <person name="Tesfaye S."/>
            <person name="Thomson T."/>
            <person name="Thoulutsang Y."/>
            <person name="Thoulutsang D."/>
            <person name="Topham K."/>
            <person name="Topping I."/>
            <person name="Tsamla T."/>
            <person name="Vassiliev H."/>
            <person name="Vo A."/>
            <person name="Wangchuk T."/>
            <person name="Wangdi T."/>
            <person name="Weiand M."/>
            <person name="Wilkinson J."/>
            <person name="Wilson A."/>
            <person name="Yadav S."/>
            <person name="Young G."/>
            <person name="Yu Q."/>
            <person name="Zembek L."/>
            <person name="Zhong D."/>
            <person name="Zimmer A."/>
            <person name="Zwirko Z."/>
            <person name="Jaffe D.B."/>
            <person name="Alvarez P."/>
            <person name="Brockman W."/>
            <person name="Butler J."/>
            <person name="Chin C."/>
            <person name="Gnerre S."/>
            <person name="Grabherr M."/>
            <person name="Kleber M."/>
            <person name="Mauceli E."/>
            <person name="MacCallum I."/>
        </authorList>
    </citation>
    <scope>NUCLEOTIDE SEQUENCE [LARGE SCALE GENOMIC DNA]</scope>
    <source>
        <strain evidence="3">white501</strain>
    </source>
</reference>
<dbReference type="GO" id="GO:0032154">
    <property type="term" value="C:cleavage furrow"/>
    <property type="evidence" value="ECO:0007669"/>
    <property type="project" value="EnsemblMetazoa"/>
</dbReference>
<dbReference type="PROSITE" id="PS50003">
    <property type="entry name" value="PH_DOMAIN"/>
    <property type="match status" value="1"/>
</dbReference>
<dbReference type="GO" id="GO:0030726">
    <property type="term" value="P:male germline ring canal formation"/>
    <property type="evidence" value="ECO:0007669"/>
    <property type="project" value="EnsemblMetazoa"/>
</dbReference>
<dbReference type="GO" id="GO:0005634">
    <property type="term" value="C:nucleus"/>
    <property type="evidence" value="ECO:0007669"/>
    <property type="project" value="EnsemblMetazoa"/>
</dbReference>
<keyword evidence="3" id="KW-1185">Reference proteome</keyword>
<evidence type="ECO:0000313" key="3">
    <source>
        <dbReference type="Proteomes" id="UP000000304"/>
    </source>
</evidence>
<dbReference type="Proteomes" id="UP000000304">
    <property type="component" value="Unassembled WGS sequence"/>
</dbReference>
<dbReference type="GO" id="GO:0008017">
    <property type="term" value="F:microtubule binding"/>
    <property type="evidence" value="ECO:0007669"/>
    <property type="project" value="EnsemblMetazoa"/>
</dbReference>
<gene>
    <name evidence="2" type="primary">Dsim\GD15349</name>
    <name evidence="2" type="ORF">Dsim_GD15349</name>
</gene>
<name>B4NS50_DROSI</name>
<organism evidence="2 3">
    <name type="scientific">Drosophila simulans</name>
    <name type="common">Fruit fly</name>
    <dbReference type="NCBI Taxonomy" id="7240"/>
    <lineage>
        <taxon>Eukaryota</taxon>
        <taxon>Metazoa</taxon>
        <taxon>Ecdysozoa</taxon>
        <taxon>Arthropoda</taxon>
        <taxon>Hexapoda</taxon>
        <taxon>Insecta</taxon>
        <taxon>Pterygota</taxon>
        <taxon>Neoptera</taxon>
        <taxon>Endopterygota</taxon>
        <taxon>Diptera</taxon>
        <taxon>Brachycera</taxon>
        <taxon>Muscomorpha</taxon>
        <taxon>Ephydroidea</taxon>
        <taxon>Drosophilidae</taxon>
        <taxon>Drosophila</taxon>
        <taxon>Sophophora</taxon>
    </lineage>
</organism>
<dbReference type="AlphaFoldDB" id="B4NS50"/>
<dbReference type="GO" id="GO:0000281">
    <property type="term" value="P:mitotic cytokinesis"/>
    <property type="evidence" value="ECO:0007669"/>
    <property type="project" value="EnsemblMetazoa"/>
</dbReference>
<dbReference type="OrthoDB" id="5915976at2759"/>
<dbReference type="GO" id="GO:0042060">
    <property type="term" value="P:wound healing"/>
    <property type="evidence" value="ECO:0007669"/>
    <property type="project" value="EnsemblMetazoa"/>
</dbReference>
<dbReference type="GO" id="GO:0051015">
    <property type="term" value="F:actin filament binding"/>
    <property type="evidence" value="ECO:0007669"/>
    <property type="project" value="EnsemblMetazoa"/>
</dbReference>
<dbReference type="GO" id="GO:0045035">
    <property type="term" value="P:sensory organ precursor cell division"/>
    <property type="evidence" value="ECO:0007669"/>
    <property type="project" value="EnsemblMetazoa"/>
</dbReference>
<sequence length="61" mass="7106">MLWECERPALETDQESLIFVPNGRTTTVRHLLSADTKEEREEWCAHLNKALTLLRAWGTTH</sequence>
<protein>
    <submittedName>
        <fullName evidence="2">GD15349</fullName>
    </submittedName>
</protein>
<dbReference type="GO" id="GO:0017022">
    <property type="term" value="F:myosin binding"/>
    <property type="evidence" value="ECO:0007669"/>
    <property type="project" value="EnsemblMetazoa"/>
</dbReference>
<dbReference type="HOGENOM" id="CLU_2925096_0_0_1"/>
<dbReference type="GO" id="GO:0008104">
    <property type="term" value="P:intracellular protein localization"/>
    <property type="evidence" value="ECO:0007669"/>
    <property type="project" value="EnsemblMetazoa"/>
</dbReference>
<evidence type="ECO:0000313" key="2">
    <source>
        <dbReference type="EMBL" id="EDX15428.1"/>
    </source>
</evidence>
<dbReference type="SMR" id="B4NS50"/>
<dbReference type="GO" id="GO:0007009">
    <property type="term" value="P:plasma membrane organization"/>
    <property type="evidence" value="ECO:0007669"/>
    <property type="project" value="EnsemblMetazoa"/>
</dbReference>
<dbReference type="STRING" id="7240.B4NS50"/>
<dbReference type="GO" id="GO:0032465">
    <property type="term" value="P:regulation of cytokinesis"/>
    <property type="evidence" value="ECO:0007669"/>
    <property type="project" value="EnsemblMetazoa"/>
</dbReference>
<accession>B4NS50</accession>
<dbReference type="EMBL" id="CH981881">
    <property type="protein sequence ID" value="EDX15428.1"/>
    <property type="molecule type" value="Genomic_DNA"/>
</dbReference>
<dbReference type="GO" id="GO:0007279">
    <property type="term" value="P:pole cell formation"/>
    <property type="evidence" value="ECO:0007669"/>
    <property type="project" value="EnsemblMetazoa"/>
</dbReference>
<dbReference type="SUPFAM" id="SSF50729">
    <property type="entry name" value="PH domain-like"/>
    <property type="match status" value="1"/>
</dbReference>
<dbReference type="InterPro" id="IPR011993">
    <property type="entry name" value="PH-like_dom_sf"/>
</dbReference>
<proteinExistence type="predicted"/>
<dbReference type="GO" id="GO:0007112">
    <property type="term" value="P:male meiosis cytokinesis"/>
    <property type="evidence" value="ECO:0007669"/>
    <property type="project" value="EnsemblMetazoa"/>
</dbReference>
<dbReference type="GO" id="GO:0005826">
    <property type="term" value="C:actomyosin contractile ring"/>
    <property type="evidence" value="ECO:0007669"/>
    <property type="project" value="EnsemblMetazoa"/>
</dbReference>
<dbReference type="GO" id="GO:0035323">
    <property type="term" value="C:male germline ring canal"/>
    <property type="evidence" value="ECO:0007669"/>
    <property type="project" value="EnsemblMetazoa"/>
</dbReference>
<dbReference type="GO" id="GO:0031106">
    <property type="term" value="P:septin ring organization"/>
    <property type="evidence" value="ECO:0007669"/>
    <property type="project" value="EnsemblMetazoa"/>
</dbReference>
<evidence type="ECO:0000259" key="1">
    <source>
        <dbReference type="PROSITE" id="PS50003"/>
    </source>
</evidence>
<dbReference type="GO" id="GO:0007105">
    <property type="term" value="P:cytokinesis, division site positioning"/>
    <property type="evidence" value="ECO:0007669"/>
    <property type="project" value="EnsemblMetazoa"/>
</dbReference>